<evidence type="ECO:0000256" key="1">
    <source>
        <dbReference type="SAM" id="Phobius"/>
    </source>
</evidence>
<dbReference type="Proteomes" id="UP000194127">
    <property type="component" value="Unassembled WGS sequence"/>
</dbReference>
<dbReference type="OrthoDB" id="2796682at2759"/>
<keyword evidence="1" id="KW-1133">Transmembrane helix</keyword>
<keyword evidence="1" id="KW-0472">Membrane</keyword>
<feature type="transmembrane region" description="Helical" evidence="1">
    <location>
        <begin position="110"/>
        <end position="129"/>
    </location>
</feature>
<gene>
    <name evidence="3" type="ORF">POSPLADRAFT_1116548</name>
</gene>
<feature type="domain" description="DUF6535" evidence="2">
    <location>
        <begin position="5"/>
        <end position="191"/>
    </location>
</feature>
<feature type="non-terminal residue" evidence="3">
    <location>
        <position position="424"/>
    </location>
</feature>
<proteinExistence type="predicted"/>
<keyword evidence="4" id="KW-1185">Reference proteome</keyword>
<dbReference type="RefSeq" id="XP_024334750.1">
    <property type="nucleotide sequence ID" value="XM_024483470.1"/>
</dbReference>
<reference evidence="3 4" key="1">
    <citation type="submission" date="2017-04" db="EMBL/GenBank/DDBJ databases">
        <title>Genome Sequence of the Model Brown-Rot Fungus Postia placenta SB12.</title>
        <authorList>
            <consortium name="DOE Joint Genome Institute"/>
            <person name="Gaskell J."/>
            <person name="Kersten P."/>
            <person name="Larrondo L.F."/>
            <person name="Canessa P."/>
            <person name="Martinez D."/>
            <person name="Hibbett D."/>
            <person name="Schmoll M."/>
            <person name="Kubicek C.P."/>
            <person name="Martinez A.T."/>
            <person name="Yadav J."/>
            <person name="Master E."/>
            <person name="Magnuson J.K."/>
            <person name="James T."/>
            <person name="Yaver D."/>
            <person name="Berka R."/>
            <person name="Labutti K."/>
            <person name="Lipzen A."/>
            <person name="Aerts A."/>
            <person name="Barry K."/>
            <person name="Henrissat B."/>
            <person name="Blanchette R."/>
            <person name="Grigoriev I."/>
            <person name="Cullen D."/>
        </authorList>
    </citation>
    <scope>NUCLEOTIDE SEQUENCE [LARGE SCALE GENOMIC DNA]</scope>
    <source>
        <strain evidence="3 4">MAD-698-R-SB12</strain>
    </source>
</reference>
<dbReference type="InterPro" id="IPR045338">
    <property type="entry name" value="DUF6535"/>
</dbReference>
<feature type="non-terminal residue" evidence="3">
    <location>
        <position position="1"/>
    </location>
</feature>
<evidence type="ECO:0000313" key="4">
    <source>
        <dbReference type="Proteomes" id="UP000194127"/>
    </source>
</evidence>
<name>A0A1X6MP01_9APHY</name>
<accession>A0A1X6MP01</accession>
<keyword evidence="1" id="KW-0812">Transmembrane</keyword>
<dbReference type="Pfam" id="PF20153">
    <property type="entry name" value="DUF6535"/>
    <property type="match status" value="1"/>
</dbReference>
<sequence>ASEAWAECARQAWEHELETVEKWKDEINTSLVFAGLFSSALTAFNVQYYVSLQPQAPDATTQLLAMMSEQLRILAAAHGHTATSLPIPAPTLDLTQSNIGVAASAISINVLWFSALVFSLSAASIALYVNQWLHHHINRAATLSRQSSRIWYFRRQGLVEWWVPEIIGILPVLLQISLALFLVGLVELLWTLNTIVAGIVTPLVAVLLIVSMGTVFIPAFAPNCPYKTPQAWWFFLVLRWFKTLLHPFATRLRHRCSEIRLHHRGIRKRVAGPAWDFLSVWCNALENAWKFVDWRDVDSYTVRSRVENPDEKLAMLVEADAVIMDESFLEHVVRPCLQSTDLKAAIPAFYSILQRRAHWSDNSTSPPSLVWYSTEEDTQPLMIMGHITLDMFTRLAPWNSHYSCVLQILDSLLYAMPRAQAAVS</sequence>
<organism evidence="3 4">
    <name type="scientific">Postia placenta MAD-698-R-SB12</name>
    <dbReference type="NCBI Taxonomy" id="670580"/>
    <lineage>
        <taxon>Eukaryota</taxon>
        <taxon>Fungi</taxon>
        <taxon>Dikarya</taxon>
        <taxon>Basidiomycota</taxon>
        <taxon>Agaricomycotina</taxon>
        <taxon>Agaricomycetes</taxon>
        <taxon>Polyporales</taxon>
        <taxon>Adustoporiaceae</taxon>
        <taxon>Rhodonia</taxon>
    </lineage>
</organism>
<dbReference type="GeneID" id="36328419"/>
<feature type="transmembrane region" description="Helical" evidence="1">
    <location>
        <begin position="161"/>
        <end position="183"/>
    </location>
</feature>
<dbReference type="EMBL" id="KZ110606">
    <property type="protein sequence ID" value="OSX57956.1"/>
    <property type="molecule type" value="Genomic_DNA"/>
</dbReference>
<protein>
    <recommendedName>
        <fullName evidence="2">DUF6535 domain-containing protein</fullName>
    </recommendedName>
</protein>
<evidence type="ECO:0000259" key="2">
    <source>
        <dbReference type="Pfam" id="PF20153"/>
    </source>
</evidence>
<feature type="transmembrane region" description="Helical" evidence="1">
    <location>
        <begin position="195"/>
        <end position="219"/>
    </location>
</feature>
<dbReference type="AlphaFoldDB" id="A0A1X6MP01"/>
<evidence type="ECO:0000313" key="3">
    <source>
        <dbReference type="EMBL" id="OSX57956.1"/>
    </source>
</evidence>